<dbReference type="InterPro" id="IPR015158">
    <property type="entry name" value="Bud22_dom"/>
</dbReference>
<dbReference type="AlphaFoldDB" id="A0A8E2E7Q3"/>
<evidence type="ECO:0000313" key="4">
    <source>
        <dbReference type="EMBL" id="OCK78729.1"/>
    </source>
</evidence>
<dbReference type="GO" id="GO:0030490">
    <property type="term" value="P:maturation of SSU-rRNA"/>
    <property type="evidence" value="ECO:0007669"/>
    <property type="project" value="TreeGrafter"/>
</dbReference>
<evidence type="ECO:0000313" key="5">
    <source>
        <dbReference type="Proteomes" id="UP000250266"/>
    </source>
</evidence>
<dbReference type="GO" id="GO:0005634">
    <property type="term" value="C:nucleus"/>
    <property type="evidence" value="ECO:0007669"/>
    <property type="project" value="TreeGrafter"/>
</dbReference>
<evidence type="ECO:0000259" key="3">
    <source>
        <dbReference type="Pfam" id="PF09073"/>
    </source>
</evidence>
<protein>
    <submittedName>
        <fullName evidence="4">Bud-site selection protein</fullName>
    </submittedName>
</protein>
<dbReference type="GO" id="GO:0030686">
    <property type="term" value="C:90S preribosome"/>
    <property type="evidence" value="ECO:0007669"/>
    <property type="project" value="TreeGrafter"/>
</dbReference>
<dbReference type="PANTHER" id="PTHR23325">
    <property type="entry name" value="SERUM RESPONSE FACTOR-BINDING"/>
    <property type="match status" value="1"/>
</dbReference>
<feature type="region of interest" description="Disordered" evidence="2">
    <location>
        <begin position="1"/>
        <end position="21"/>
    </location>
</feature>
<feature type="compositionally biased region" description="Low complexity" evidence="2">
    <location>
        <begin position="338"/>
        <end position="348"/>
    </location>
</feature>
<keyword evidence="1" id="KW-0175">Coiled coil</keyword>
<evidence type="ECO:0000256" key="1">
    <source>
        <dbReference type="ARBA" id="ARBA00023054"/>
    </source>
</evidence>
<sequence>MPKRTHSEFLESSAGDANASDRAIAQRRKLCSKTIERDKTSLLCAFKLAAGFERQKSGRRRKEAREKGDKDAAGRIDREYQVLKALDLEGISESYLNKILLRIKSIAASPALPSSIKVSEVPKPDTATINVLARLYKSTAVQKALENTISDVRVVLGVGEPGKKMAKGNGGKNDVEAREGGETYNAGELERGVLSESVDKGKALLGKSVDSRIGRDGEEVAVAETRISPLSDGEAEGPENTRMVAFSDEDSDEGLEGFEGLDARIASSSEASSEESSEESKVERRVLNKSTAPRTLHKRDLSITPSPSLSPSLDPSKATKSKPAYSAPTKSTFIPSLSMGGYWSGSDSGSEDDLSADDNKPRKNRRGQRARQQTWEKKFGAKAKHLEAQKNKDRAKGWDAKRGAQADDWRRGRRKLRPRFASDANQIELKPRRPPKKDDAGPLHPSWEAAKAAKEKKTNAAFQGKKIVFD</sequence>
<dbReference type="PANTHER" id="PTHR23325:SF1">
    <property type="entry name" value="SERUM RESPONSE FACTOR-BINDING PROTEIN 1"/>
    <property type="match status" value="1"/>
</dbReference>
<dbReference type="InterPro" id="IPR037393">
    <property type="entry name" value="Bud22/SRFB1"/>
</dbReference>
<dbReference type="Pfam" id="PF09073">
    <property type="entry name" value="BUD22"/>
    <property type="match status" value="1"/>
</dbReference>
<dbReference type="Proteomes" id="UP000250266">
    <property type="component" value="Unassembled WGS sequence"/>
</dbReference>
<reference evidence="4 5" key="1">
    <citation type="journal article" date="2016" name="Nat. Commun.">
        <title>Ectomycorrhizal ecology is imprinted in the genome of the dominant symbiotic fungus Cenococcum geophilum.</title>
        <authorList>
            <consortium name="DOE Joint Genome Institute"/>
            <person name="Peter M."/>
            <person name="Kohler A."/>
            <person name="Ohm R.A."/>
            <person name="Kuo A."/>
            <person name="Krutzmann J."/>
            <person name="Morin E."/>
            <person name="Arend M."/>
            <person name="Barry K.W."/>
            <person name="Binder M."/>
            <person name="Choi C."/>
            <person name="Clum A."/>
            <person name="Copeland A."/>
            <person name="Grisel N."/>
            <person name="Haridas S."/>
            <person name="Kipfer T."/>
            <person name="LaButti K."/>
            <person name="Lindquist E."/>
            <person name="Lipzen A."/>
            <person name="Maire R."/>
            <person name="Meier B."/>
            <person name="Mihaltcheva S."/>
            <person name="Molinier V."/>
            <person name="Murat C."/>
            <person name="Poggeler S."/>
            <person name="Quandt C.A."/>
            <person name="Sperisen C."/>
            <person name="Tritt A."/>
            <person name="Tisserant E."/>
            <person name="Crous P.W."/>
            <person name="Henrissat B."/>
            <person name="Nehls U."/>
            <person name="Egli S."/>
            <person name="Spatafora J.W."/>
            <person name="Grigoriev I.V."/>
            <person name="Martin F.M."/>
        </authorList>
    </citation>
    <scope>NUCLEOTIDE SEQUENCE [LARGE SCALE GENOMIC DNA]</scope>
    <source>
        <strain evidence="4 5">CBS 459.81</strain>
    </source>
</reference>
<accession>A0A8E2E7Q3</accession>
<name>A0A8E2E7Q3_9PEZI</name>
<gene>
    <name evidence="4" type="ORF">K432DRAFT_427059</name>
</gene>
<keyword evidence="5" id="KW-1185">Reference proteome</keyword>
<proteinExistence type="predicted"/>
<feature type="compositionally biased region" description="Basic and acidic residues" evidence="2">
    <location>
        <begin position="374"/>
        <end position="410"/>
    </location>
</feature>
<feature type="compositionally biased region" description="Low complexity" evidence="2">
    <location>
        <begin position="302"/>
        <end position="316"/>
    </location>
</feature>
<dbReference type="EMBL" id="KV745043">
    <property type="protein sequence ID" value="OCK78729.1"/>
    <property type="molecule type" value="Genomic_DNA"/>
</dbReference>
<organism evidence="4 5">
    <name type="scientific">Lepidopterella palustris CBS 459.81</name>
    <dbReference type="NCBI Taxonomy" id="1314670"/>
    <lineage>
        <taxon>Eukaryota</taxon>
        <taxon>Fungi</taxon>
        <taxon>Dikarya</taxon>
        <taxon>Ascomycota</taxon>
        <taxon>Pezizomycotina</taxon>
        <taxon>Dothideomycetes</taxon>
        <taxon>Pleosporomycetidae</taxon>
        <taxon>Mytilinidiales</taxon>
        <taxon>Argynnaceae</taxon>
        <taxon>Lepidopterella</taxon>
    </lineage>
</organism>
<feature type="domain" description="Bud22" evidence="3">
    <location>
        <begin position="37"/>
        <end position="470"/>
    </location>
</feature>
<dbReference type="OrthoDB" id="3364872at2759"/>
<feature type="region of interest" description="Disordered" evidence="2">
    <location>
        <begin position="260"/>
        <end position="470"/>
    </location>
</feature>
<evidence type="ECO:0000256" key="2">
    <source>
        <dbReference type="SAM" id="MobiDB-lite"/>
    </source>
</evidence>